<name>A0A1D8PP23_CANAL</name>
<keyword evidence="4" id="KW-1185">Reference proteome</keyword>
<organism evidence="3 4">
    <name type="scientific">Candida albicans (strain SC5314 / ATCC MYA-2876)</name>
    <name type="common">Yeast</name>
    <dbReference type="NCBI Taxonomy" id="237561"/>
    <lineage>
        <taxon>Eukaryota</taxon>
        <taxon>Fungi</taxon>
        <taxon>Dikarya</taxon>
        <taxon>Ascomycota</taxon>
        <taxon>Saccharomycotina</taxon>
        <taxon>Pichiomycetes</taxon>
        <taxon>Debaryomycetaceae</taxon>
        <taxon>Candida/Lodderomyces clade</taxon>
        <taxon>Candida</taxon>
    </lineage>
</organism>
<dbReference type="CGD" id="CAL0000194816">
    <property type="gene designation" value="orf19.3954.1"/>
</dbReference>
<dbReference type="AlphaFoldDB" id="A0A1D8PP23"/>
<dbReference type="SMR" id="A0A1D8PP23"/>
<dbReference type="VEuPathDB" id="FungiDB:C5_04690C_A"/>
<protein>
    <submittedName>
        <fullName evidence="3">Uncharacterized protein</fullName>
    </submittedName>
</protein>
<reference evidence="3 4" key="3">
    <citation type="journal article" date="2013" name="Genome Biol.">
        <title>Assembly of a phased diploid Candida albicans genome facilitates allele-specific measurements and provides a simple model for repeat and indel structure.</title>
        <authorList>
            <person name="Muzzey D."/>
            <person name="Schwartz K."/>
            <person name="Weissman J.S."/>
            <person name="Sherlock G."/>
        </authorList>
    </citation>
    <scope>NUCLEOTIDE SEQUENCE [LARGE SCALE GENOMIC DNA]</scope>
    <source>
        <strain evidence="4">SC5314 / ATCC MYA-2876</strain>
    </source>
</reference>
<keyword evidence="1" id="KW-0812">Transmembrane</keyword>
<evidence type="ECO:0000313" key="3">
    <source>
        <dbReference type="EMBL" id="AOW29875.1"/>
    </source>
</evidence>
<feature type="transmembrane region" description="Helical" evidence="1">
    <location>
        <begin position="12"/>
        <end position="31"/>
    </location>
</feature>
<dbReference type="OMA" id="IHKEIHY"/>
<reference evidence="3 4" key="1">
    <citation type="journal article" date="2004" name="Proc. Natl. Acad. Sci. U.S.A.">
        <title>The diploid genome sequence of Candida albicans.</title>
        <authorList>
            <person name="Jones T."/>
            <person name="Federspiel N.A."/>
            <person name="Chibana H."/>
            <person name="Dungan J."/>
            <person name="Kalman S."/>
            <person name="Magee B.B."/>
            <person name="Newport G."/>
            <person name="Thorstenson Y.R."/>
            <person name="Agabian N."/>
            <person name="Magee P.T."/>
            <person name="Davis R.W."/>
            <person name="Scherer S."/>
        </authorList>
    </citation>
    <scope>NUCLEOTIDE SEQUENCE [LARGE SCALE GENOMIC DNA]</scope>
    <source>
        <strain evidence="4">SC5314 / ATCC MYA-2876</strain>
    </source>
</reference>
<dbReference type="KEGG" id="cal:CAALFM_C504690CA"/>
<gene>
    <name evidence="3" type="ordered locus">CAALFM_C504690CA</name>
    <name evidence="2" type="ordered locus">orf19.3954.1</name>
</gene>
<evidence type="ECO:0000256" key="1">
    <source>
        <dbReference type="SAM" id="Phobius"/>
    </source>
</evidence>
<dbReference type="Proteomes" id="UP000000559">
    <property type="component" value="Chromosome 5"/>
</dbReference>
<accession>A0A1D8PP23</accession>
<dbReference type="GeneID" id="30515320"/>
<sequence>MSYLSSAFKGLVAGSIITPIVTKVFIVPLYFDSQIHKEIHYIQQEMEYVGWHIRHLEEEKGFQEEELYRPATYYGPVP</sequence>
<proteinExistence type="predicted"/>
<keyword evidence="1" id="KW-0472">Membrane</keyword>
<dbReference type="OrthoDB" id="4095573at2759"/>
<keyword evidence="1" id="KW-1133">Transmembrane helix</keyword>
<evidence type="ECO:0000313" key="4">
    <source>
        <dbReference type="Proteomes" id="UP000000559"/>
    </source>
</evidence>
<dbReference type="EMBL" id="CP017627">
    <property type="protein sequence ID" value="AOW29875.1"/>
    <property type="molecule type" value="Genomic_DNA"/>
</dbReference>
<dbReference type="RefSeq" id="XP_019330981.1">
    <property type="nucleotide sequence ID" value="XM_019475436.1"/>
</dbReference>
<reference evidence="3 4" key="2">
    <citation type="journal article" date="2007" name="Genome Biol.">
        <title>Assembly of the Candida albicans genome into sixteen supercontigs aligned on the eight chromosomes.</title>
        <authorList>
            <person name="van het Hoog M."/>
            <person name="Rast T.J."/>
            <person name="Martchenko M."/>
            <person name="Grindle S."/>
            <person name="Dignard D."/>
            <person name="Hogues H."/>
            <person name="Cuomo C."/>
            <person name="Berriman M."/>
            <person name="Scherer S."/>
            <person name="Magee B.B."/>
            <person name="Whiteway M."/>
            <person name="Chibana H."/>
            <person name="Nantel A."/>
            <person name="Magee P.T."/>
        </authorList>
    </citation>
    <scope>GENOME REANNOTATION</scope>
    <source>
        <strain evidence="4">SC5314 / ATCC MYA-2876</strain>
    </source>
</reference>
<evidence type="ECO:0000313" key="2">
    <source>
        <dbReference type="CGD" id="CAL0000194816"/>
    </source>
</evidence>
<dbReference type="InParanoid" id="A0A1D8PP23"/>